<evidence type="ECO:0000313" key="3">
    <source>
        <dbReference type="EMBL" id="VEP13672.1"/>
    </source>
</evidence>
<keyword evidence="4" id="KW-1185">Reference proteome</keyword>
<dbReference type="GO" id="GO:0030247">
    <property type="term" value="F:polysaccharide binding"/>
    <property type="evidence" value="ECO:0007669"/>
    <property type="project" value="UniProtKB-UniRule"/>
</dbReference>
<protein>
    <recommendedName>
        <fullName evidence="2">CBM2 domain-containing protein</fullName>
    </recommendedName>
</protein>
<feature type="domain" description="CBM2" evidence="2">
    <location>
        <begin position="250"/>
        <end position="362"/>
    </location>
</feature>
<dbReference type="InterPro" id="IPR001919">
    <property type="entry name" value="CBD2"/>
</dbReference>
<evidence type="ECO:0000313" key="4">
    <source>
        <dbReference type="Proteomes" id="UP000320055"/>
    </source>
</evidence>
<dbReference type="EMBL" id="CAACVJ010000125">
    <property type="protein sequence ID" value="VEP13672.1"/>
    <property type="molecule type" value="Genomic_DNA"/>
</dbReference>
<dbReference type="SUPFAM" id="SSF49384">
    <property type="entry name" value="Carbohydrate-binding domain"/>
    <property type="match status" value="2"/>
</dbReference>
<sequence>MNGIIENFELVNFHFDGNNNDPDDISALPVAALLADGANIQEKTTFRFGNNLAEPNEDSKLARMRTSAAYAEKLGIDTVDYQANISSTIDGLVNDFNSGKKVLSIEGGPMEATYRALARTSPENRQNITLLSHSSWNENRDVVTRDGVEEARTWSDLKQDFPEVEYIDIGDQNARFRNDNWNWLRDSNEEVYNDAWERMESSGVPNDPSDAGMLFYALTGDQNADPFDARSFLETNIPSYENSPSPTPTPEPPTTDSEIDLDFDVVSQWEQGFKGEISFTNNGEYFEKWKVGFDAPFNIEEIQDAVIESSEGDSYVIGDVRSNDNVYAGETTTFEFTASVDDSSDFTNPTNFTFNGQDIDVDPAEFDNIPSPSKPDPTGGGNSDSLIDVDIKLVQDSLSGNGVSGTVSFENNGDYFKGWTLGLDMPVNVTSAQNAEFENSTEDNIIFKDVRSNDDVYSGEITEFTFTGVADGELTADNVVFNGSEIPEIELAIVDNS</sequence>
<reference evidence="3 4" key="1">
    <citation type="submission" date="2019-01" db="EMBL/GenBank/DDBJ databases">
        <authorList>
            <person name="Brito A."/>
        </authorList>
    </citation>
    <scope>NUCLEOTIDE SEQUENCE [LARGE SCALE GENOMIC DNA]</scope>
    <source>
        <strain evidence="3">1</strain>
    </source>
</reference>
<dbReference type="Gene3D" id="2.60.40.290">
    <property type="match status" value="2"/>
</dbReference>
<dbReference type="GO" id="GO:0004553">
    <property type="term" value="F:hydrolase activity, hydrolyzing O-glycosyl compounds"/>
    <property type="evidence" value="ECO:0007669"/>
    <property type="project" value="InterPro"/>
</dbReference>
<dbReference type="RefSeq" id="WP_144871887.1">
    <property type="nucleotide sequence ID" value="NZ_LR213958.1"/>
</dbReference>
<dbReference type="Pfam" id="PF00553">
    <property type="entry name" value="CBM_2"/>
    <property type="match status" value="1"/>
</dbReference>
<name>A0A563VQC6_9CYAN</name>
<dbReference type="PROSITE" id="PS51173">
    <property type="entry name" value="CBM2"/>
    <property type="match status" value="1"/>
</dbReference>
<dbReference type="OrthoDB" id="9800475at2"/>
<evidence type="ECO:0000256" key="1">
    <source>
        <dbReference type="SAM" id="MobiDB-lite"/>
    </source>
</evidence>
<dbReference type="GO" id="GO:0005975">
    <property type="term" value="P:carbohydrate metabolic process"/>
    <property type="evidence" value="ECO:0007669"/>
    <property type="project" value="InterPro"/>
</dbReference>
<feature type="region of interest" description="Disordered" evidence="1">
    <location>
        <begin position="236"/>
        <end position="258"/>
    </location>
</feature>
<dbReference type="AlphaFoldDB" id="A0A563VQC6"/>
<accession>A0A563VQC6</accession>
<dbReference type="InterPro" id="IPR012291">
    <property type="entry name" value="CBM2_carb-bd_dom_sf"/>
</dbReference>
<organism evidence="3 4">
    <name type="scientific">Hyella patelloides LEGE 07179</name>
    <dbReference type="NCBI Taxonomy" id="945734"/>
    <lineage>
        <taxon>Bacteria</taxon>
        <taxon>Bacillati</taxon>
        <taxon>Cyanobacteriota</taxon>
        <taxon>Cyanophyceae</taxon>
        <taxon>Pleurocapsales</taxon>
        <taxon>Hyellaceae</taxon>
        <taxon>Hyella</taxon>
    </lineage>
</organism>
<dbReference type="SMART" id="SM00637">
    <property type="entry name" value="CBD_II"/>
    <property type="match status" value="1"/>
</dbReference>
<gene>
    <name evidence="3" type="ORF">H1P_2100005</name>
</gene>
<feature type="region of interest" description="Disordered" evidence="1">
    <location>
        <begin position="353"/>
        <end position="385"/>
    </location>
</feature>
<dbReference type="Proteomes" id="UP000320055">
    <property type="component" value="Unassembled WGS sequence"/>
</dbReference>
<proteinExistence type="predicted"/>
<dbReference type="InterPro" id="IPR008965">
    <property type="entry name" value="CBM2/CBM3_carb-bd_dom_sf"/>
</dbReference>
<evidence type="ECO:0000259" key="2">
    <source>
        <dbReference type="PROSITE" id="PS51173"/>
    </source>
</evidence>